<sequence length="405" mass="44827">MHIPTITRNSKLFPIVLAIFAALPPLAINTYAPAIPLIANSFNVTDSDVLATFTTYFIGFSFGMLFWGAVSDKYGRKNIILIGTIIYVISTILCSLSTSFKMLELLRLIQGLSDSVGGVIAFSIARDCYKGHKLTSMIATIIIIMLVAPIVAPIIGTVLTYTTNTWQSSFHFLTLYGVILLIFALMIEETLNKDDRQKSIKELIPSYFSHFKNPGFMLATIASGMAWTALFMYIASASIIYLKIYNTGPILYCIYYAAAVIASIMANLLIKRLSSRVNNLRYTNISISLLIICCLGLFIVSKLNLDNAINYTIFMCILCLSVSFTCTILYSFSMNVVSHNFGTANSISNFLKNMIAGGGALVISYYHGSILVNIVSFYQLLFIILCMLLVLAIYQLKIKTSIDED</sequence>
<protein>
    <recommendedName>
        <fullName evidence="8">Bcr/CflA family efflux transporter</fullName>
    </recommendedName>
</protein>
<feature type="transmembrane region" description="Helical" evidence="8">
    <location>
        <begin position="216"/>
        <end position="242"/>
    </location>
</feature>
<evidence type="ECO:0000256" key="8">
    <source>
        <dbReference type="RuleBase" id="RU365088"/>
    </source>
</evidence>
<feature type="transmembrane region" description="Helical" evidence="8">
    <location>
        <begin position="282"/>
        <end position="303"/>
    </location>
</feature>
<evidence type="ECO:0000256" key="2">
    <source>
        <dbReference type="ARBA" id="ARBA00006236"/>
    </source>
</evidence>
<proteinExistence type="inferred from homology"/>
<dbReference type="AlphaFoldDB" id="A0A1J0KUX8"/>
<evidence type="ECO:0000256" key="4">
    <source>
        <dbReference type="ARBA" id="ARBA00022475"/>
    </source>
</evidence>
<dbReference type="PROSITE" id="PS50850">
    <property type="entry name" value="MFS"/>
    <property type="match status" value="1"/>
</dbReference>
<feature type="transmembrane region" description="Helical" evidence="8">
    <location>
        <begin position="137"/>
        <end position="162"/>
    </location>
</feature>
<dbReference type="GO" id="GO:0042910">
    <property type="term" value="F:xenobiotic transmembrane transporter activity"/>
    <property type="evidence" value="ECO:0007669"/>
    <property type="project" value="InterPro"/>
</dbReference>
<accession>A0A1J0KUX8</accession>
<dbReference type="Proteomes" id="UP000182521">
    <property type="component" value="Chromosome"/>
</dbReference>
<feature type="transmembrane region" description="Helical" evidence="8">
    <location>
        <begin position="49"/>
        <end position="67"/>
    </location>
</feature>
<dbReference type="NCBIfam" id="TIGR00710">
    <property type="entry name" value="efflux_Bcr_CflA"/>
    <property type="match status" value="1"/>
</dbReference>
<dbReference type="CDD" id="cd17320">
    <property type="entry name" value="MFS_MdfA_MDR_like"/>
    <property type="match status" value="1"/>
</dbReference>
<dbReference type="STRING" id="1542390.KX01_1044"/>
<organism evidence="10 11">
    <name type="scientific">Francisella frigiditurris</name>
    <dbReference type="NCBI Taxonomy" id="1542390"/>
    <lineage>
        <taxon>Bacteria</taxon>
        <taxon>Pseudomonadati</taxon>
        <taxon>Pseudomonadota</taxon>
        <taxon>Gammaproteobacteria</taxon>
        <taxon>Thiotrichales</taxon>
        <taxon>Francisellaceae</taxon>
        <taxon>Francisella</taxon>
    </lineage>
</organism>
<comment type="similarity">
    <text evidence="2 8">Belongs to the major facilitator superfamily. Bcr/CmlA family.</text>
</comment>
<dbReference type="InterPro" id="IPR036259">
    <property type="entry name" value="MFS_trans_sf"/>
</dbReference>
<comment type="subcellular location">
    <subcellularLocation>
        <location evidence="8">Cell inner membrane</location>
        <topology evidence="8">Multi-pass membrane protein</topology>
    </subcellularLocation>
    <subcellularLocation>
        <location evidence="1">Cell membrane</location>
        <topology evidence="1">Multi-pass membrane protein</topology>
    </subcellularLocation>
</comment>
<keyword evidence="8" id="KW-0997">Cell inner membrane</keyword>
<evidence type="ECO:0000256" key="7">
    <source>
        <dbReference type="ARBA" id="ARBA00023136"/>
    </source>
</evidence>
<feature type="transmembrane region" description="Helical" evidence="8">
    <location>
        <begin position="309"/>
        <end position="330"/>
    </location>
</feature>
<dbReference type="InterPro" id="IPR004812">
    <property type="entry name" value="Efflux_drug-R_Bcr/CmlA"/>
</dbReference>
<feature type="transmembrane region" description="Helical" evidence="8">
    <location>
        <begin position="374"/>
        <end position="394"/>
    </location>
</feature>
<keyword evidence="7 8" id="KW-0472">Membrane</keyword>
<dbReference type="SUPFAM" id="SSF103473">
    <property type="entry name" value="MFS general substrate transporter"/>
    <property type="match status" value="1"/>
</dbReference>
<keyword evidence="11" id="KW-1185">Reference proteome</keyword>
<evidence type="ECO:0000256" key="3">
    <source>
        <dbReference type="ARBA" id="ARBA00022448"/>
    </source>
</evidence>
<feature type="domain" description="Major facilitator superfamily (MFS) profile" evidence="9">
    <location>
        <begin position="13"/>
        <end position="399"/>
    </location>
</feature>
<dbReference type="InterPro" id="IPR020846">
    <property type="entry name" value="MFS_dom"/>
</dbReference>
<keyword evidence="5 8" id="KW-0812">Transmembrane</keyword>
<dbReference type="GO" id="GO:1990961">
    <property type="term" value="P:xenobiotic detoxification by transmembrane export across the plasma membrane"/>
    <property type="evidence" value="ECO:0007669"/>
    <property type="project" value="InterPro"/>
</dbReference>
<keyword evidence="4" id="KW-1003">Cell membrane</keyword>
<dbReference type="GO" id="GO:0005886">
    <property type="term" value="C:plasma membrane"/>
    <property type="evidence" value="ECO:0007669"/>
    <property type="project" value="UniProtKB-SubCell"/>
</dbReference>
<evidence type="ECO:0000313" key="10">
    <source>
        <dbReference type="EMBL" id="APC97420.1"/>
    </source>
</evidence>
<evidence type="ECO:0000256" key="1">
    <source>
        <dbReference type="ARBA" id="ARBA00004651"/>
    </source>
</evidence>
<dbReference type="PANTHER" id="PTHR23502:SF132">
    <property type="entry name" value="POLYAMINE TRANSPORTER 2-RELATED"/>
    <property type="match status" value="1"/>
</dbReference>
<name>A0A1J0KUX8_9GAMM</name>
<feature type="transmembrane region" description="Helical" evidence="8">
    <location>
        <begin position="350"/>
        <end position="368"/>
    </location>
</feature>
<dbReference type="KEGG" id="frc:KX01_1044"/>
<feature type="transmembrane region" description="Helical" evidence="8">
    <location>
        <begin position="248"/>
        <end position="270"/>
    </location>
</feature>
<keyword evidence="3 8" id="KW-0813">Transport</keyword>
<feature type="transmembrane region" description="Helical" evidence="8">
    <location>
        <begin position="79"/>
        <end position="99"/>
    </location>
</feature>
<dbReference type="Pfam" id="PF07690">
    <property type="entry name" value="MFS_1"/>
    <property type="match status" value="1"/>
</dbReference>
<evidence type="ECO:0000256" key="5">
    <source>
        <dbReference type="ARBA" id="ARBA00022692"/>
    </source>
</evidence>
<feature type="transmembrane region" description="Helical" evidence="8">
    <location>
        <begin position="168"/>
        <end position="187"/>
    </location>
</feature>
<evidence type="ECO:0000259" key="9">
    <source>
        <dbReference type="PROSITE" id="PS50850"/>
    </source>
</evidence>
<dbReference type="InterPro" id="IPR011701">
    <property type="entry name" value="MFS"/>
</dbReference>
<keyword evidence="6 8" id="KW-1133">Transmembrane helix</keyword>
<evidence type="ECO:0000256" key="6">
    <source>
        <dbReference type="ARBA" id="ARBA00022989"/>
    </source>
</evidence>
<feature type="transmembrane region" description="Helical" evidence="8">
    <location>
        <begin position="105"/>
        <end position="125"/>
    </location>
</feature>
<reference evidence="11" key="1">
    <citation type="submission" date="2014-10" db="EMBL/GenBank/DDBJ databases">
        <authorList>
            <person name="Kuske C.R."/>
            <person name="Challacombe J.F."/>
            <person name="Daligault H.E."/>
            <person name="Davenport K.W."/>
            <person name="Johnson S.L."/>
            <person name="Siddaramappa S."/>
            <person name="Petersen J.M."/>
        </authorList>
    </citation>
    <scope>NUCLEOTIDE SEQUENCE [LARGE SCALE GENOMIC DNA]</scope>
    <source>
        <strain evidence="11">CA97-1460</strain>
    </source>
</reference>
<gene>
    <name evidence="10" type="ORF">KX01_1044</name>
</gene>
<feature type="transmembrane region" description="Helical" evidence="8">
    <location>
        <begin position="12"/>
        <end position="29"/>
    </location>
</feature>
<dbReference type="EMBL" id="CP009654">
    <property type="protein sequence ID" value="APC97420.1"/>
    <property type="molecule type" value="Genomic_DNA"/>
</dbReference>
<dbReference type="PANTHER" id="PTHR23502">
    <property type="entry name" value="MAJOR FACILITATOR SUPERFAMILY"/>
    <property type="match status" value="1"/>
</dbReference>
<dbReference type="Gene3D" id="1.20.1720.10">
    <property type="entry name" value="Multidrug resistance protein D"/>
    <property type="match status" value="1"/>
</dbReference>
<evidence type="ECO:0000313" key="11">
    <source>
        <dbReference type="Proteomes" id="UP000182521"/>
    </source>
</evidence>